<dbReference type="OrthoDB" id="1922282at2759"/>
<accession>A0A9P8VLE0</accession>
<dbReference type="InterPro" id="IPR018961">
    <property type="entry name" value="DnaJ_homolog_subfam-C_membr-28"/>
</dbReference>
<evidence type="ECO:0000313" key="3">
    <source>
        <dbReference type="EMBL" id="KAH6695652.1"/>
    </source>
</evidence>
<name>A0A9P8VLE0_9PEZI</name>
<feature type="domain" description="DnaJ homologue subfamily C member 28 conserved" evidence="2">
    <location>
        <begin position="244"/>
        <end position="313"/>
    </location>
</feature>
<evidence type="ECO:0000256" key="1">
    <source>
        <dbReference type="SAM" id="MobiDB-lite"/>
    </source>
</evidence>
<evidence type="ECO:0000259" key="2">
    <source>
        <dbReference type="Pfam" id="PF09350"/>
    </source>
</evidence>
<proteinExistence type="predicted"/>
<feature type="compositionally biased region" description="Low complexity" evidence="1">
    <location>
        <begin position="40"/>
        <end position="57"/>
    </location>
</feature>
<feature type="region of interest" description="Disordered" evidence="1">
    <location>
        <begin position="24"/>
        <end position="61"/>
    </location>
</feature>
<keyword evidence="4" id="KW-1185">Reference proteome</keyword>
<sequence>MATTLKAISCKRCLQAWSPRLPPLQPCRRYSKQTQATGPTDTSDNADTSDTSAAASADDVKGAMTRRLEQATEEALLTGGLAGRRAVEDAGFSEELKARLLDKVQAADFRQTHAGAFAQAESSASSTSRTAYGASAPWAGTESQSDAVLRMLDDAKKPLRPELRGKYQIPNPVNMRPRSGPKISAGQRVASAREQAGAYAGMGIKQKDKGLTAEEREAMKKEFRERFAPTAREVPGTVSGIASLANRRIEDAIARGQFRNIPRGKDAAPRDNRVDNPFIDTTEYLLNKMIQKQDMVPPWIEKQQDVVKATRIFRLRLRNDWQRHAARMISSKGGTLADQIERAEGYAIAEARLNPKKRESEEISAPPPASSNPYSGTLFRDPDWEKAEKAYMVLSIEHINALTRTYNLMAPELAKKPYFSLDRELQACFTEVAPLIAGIIRERATRPAKSLTADEGGSSKGNVFDRFGNHGSATTAKIYDSKAPHYGLKEMWRDMWGGGSSG</sequence>
<protein>
    <recommendedName>
        <fullName evidence="2">DnaJ homologue subfamily C member 28 conserved domain-containing protein</fullName>
    </recommendedName>
</protein>
<gene>
    <name evidence="3" type="ORF">F5X68DRAFT_244421</name>
</gene>
<dbReference type="PANTHER" id="PTHR39394:SF1">
    <property type="entry name" value="DNAJ HOMOLOGUE SUBFAMILY C MEMBER 28 CONSERVED DOMAIN-CONTAINING PROTEIN"/>
    <property type="match status" value="1"/>
</dbReference>
<dbReference type="Pfam" id="PF09350">
    <property type="entry name" value="DJC28_CD"/>
    <property type="match status" value="1"/>
</dbReference>
<reference evidence="3" key="1">
    <citation type="journal article" date="2021" name="Nat. Commun.">
        <title>Genetic determinants of endophytism in the Arabidopsis root mycobiome.</title>
        <authorList>
            <person name="Mesny F."/>
            <person name="Miyauchi S."/>
            <person name="Thiergart T."/>
            <person name="Pickel B."/>
            <person name="Atanasova L."/>
            <person name="Karlsson M."/>
            <person name="Huettel B."/>
            <person name="Barry K.W."/>
            <person name="Haridas S."/>
            <person name="Chen C."/>
            <person name="Bauer D."/>
            <person name="Andreopoulos W."/>
            <person name="Pangilinan J."/>
            <person name="LaButti K."/>
            <person name="Riley R."/>
            <person name="Lipzen A."/>
            <person name="Clum A."/>
            <person name="Drula E."/>
            <person name="Henrissat B."/>
            <person name="Kohler A."/>
            <person name="Grigoriev I.V."/>
            <person name="Martin F.M."/>
            <person name="Hacquard S."/>
        </authorList>
    </citation>
    <scope>NUCLEOTIDE SEQUENCE</scope>
    <source>
        <strain evidence="3">MPI-SDFR-AT-0117</strain>
    </source>
</reference>
<dbReference type="AlphaFoldDB" id="A0A9P8VLE0"/>
<feature type="region of interest" description="Disordered" evidence="1">
    <location>
        <begin position="355"/>
        <end position="377"/>
    </location>
</feature>
<dbReference type="EMBL" id="JAGSXJ010000002">
    <property type="protein sequence ID" value="KAH6695652.1"/>
    <property type="molecule type" value="Genomic_DNA"/>
</dbReference>
<evidence type="ECO:0000313" key="4">
    <source>
        <dbReference type="Proteomes" id="UP000770015"/>
    </source>
</evidence>
<comment type="caution">
    <text evidence="3">The sequence shown here is derived from an EMBL/GenBank/DDBJ whole genome shotgun (WGS) entry which is preliminary data.</text>
</comment>
<dbReference type="Proteomes" id="UP000770015">
    <property type="component" value="Unassembled WGS sequence"/>
</dbReference>
<organism evidence="3 4">
    <name type="scientific">Plectosphaerella plurivora</name>
    <dbReference type="NCBI Taxonomy" id="936078"/>
    <lineage>
        <taxon>Eukaryota</taxon>
        <taxon>Fungi</taxon>
        <taxon>Dikarya</taxon>
        <taxon>Ascomycota</taxon>
        <taxon>Pezizomycotina</taxon>
        <taxon>Sordariomycetes</taxon>
        <taxon>Hypocreomycetidae</taxon>
        <taxon>Glomerellales</taxon>
        <taxon>Plectosphaerellaceae</taxon>
        <taxon>Plectosphaerella</taxon>
    </lineage>
</organism>
<dbReference type="PANTHER" id="PTHR39394">
    <property type="entry name" value="YALI0E31793P"/>
    <property type="match status" value="1"/>
</dbReference>